<proteinExistence type="predicted"/>
<sequence length="66" mass="7618">MVAPPTKTNLKRETNEHKRDEIERIGLKMMMSRVVTHAAHVFRIESRESESTKVVRASRLSFHGLS</sequence>
<keyword evidence="2" id="KW-1185">Reference proteome</keyword>
<reference evidence="1 2" key="1">
    <citation type="submission" date="2015-07" db="EMBL/GenBank/DDBJ databases">
        <title>The genome of Melipona quadrifasciata.</title>
        <authorList>
            <person name="Pan H."/>
            <person name="Kapheim K."/>
        </authorList>
    </citation>
    <scope>NUCLEOTIDE SEQUENCE [LARGE SCALE GENOMIC DNA]</scope>
    <source>
        <strain evidence="1">0111107301</strain>
        <tissue evidence="1">Whole body</tissue>
    </source>
</reference>
<protein>
    <submittedName>
        <fullName evidence="1">Uncharacterized protein</fullName>
    </submittedName>
</protein>
<name>A0A0M9A899_9HYME</name>
<gene>
    <name evidence="1" type="ORF">WN51_05775</name>
</gene>
<dbReference type="EMBL" id="KQ435727">
    <property type="protein sequence ID" value="KOX77889.1"/>
    <property type="molecule type" value="Genomic_DNA"/>
</dbReference>
<dbReference type="AlphaFoldDB" id="A0A0M9A899"/>
<dbReference type="Proteomes" id="UP000053105">
    <property type="component" value="Unassembled WGS sequence"/>
</dbReference>
<organism evidence="1 2">
    <name type="scientific">Melipona quadrifasciata</name>
    <dbReference type="NCBI Taxonomy" id="166423"/>
    <lineage>
        <taxon>Eukaryota</taxon>
        <taxon>Metazoa</taxon>
        <taxon>Ecdysozoa</taxon>
        <taxon>Arthropoda</taxon>
        <taxon>Hexapoda</taxon>
        <taxon>Insecta</taxon>
        <taxon>Pterygota</taxon>
        <taxon>Neoptera</taxon>
        <taxon>Endopterygota</taxon>
        <taxon>Hymenoptera</taxon>
        <taxon>Apocrita</taxon>
        <taxon>Aculeata</taxon>
        <taxon>Apoidea</taxon>
        <taxon>Anthophila</taxon>
        <taxon>Apidae</taxon>
        <taxon>Melipona</taxon>
    </lineage>
</organism>
<accession>A0A0M9A899</accession>
<evidence type="ECO:0000313" key="2">
    <source>
        <dbReference type="Proteomes" id="UP000053105"/>
    </source>
</evidence>
<evidence type="ECO:0000313" key="1">
    <source>
        <dbReference type="EMBL" id="KOX77889.1"/>
    </source>
</evidence>